<keyword evidence="7 8" id="KW-0472">Membrane</keyword>
<evidence type="ECO:0000256" key="5">
    <source>
        <dbReference type="ARBA" id="ARBA00022692"/>
    </source>
</evidence>
<dbReference type="EMBL" id="JAAVTX010000004">
    <property type="protein sequence ID" value="NKE46290.1"/>
    <property type="molecule type" value="Genomic_DNA"/>
</dbReference>
<comment type="caution">
    <text evidence="10">The sequence shown here is derived from an EMBL/GenBank/DDBJ whole genome shotgun (WGS) entry which is preliminary data.</text>
</comment>
<feature type="transmembrane region" description="Helical" evidence="8">
    <location>
        <begin position="181"/>
        <end position="201"/>
    </location>
</feature>
<comment type="subcellular location">
    <subcellularLocation>
        <location evidence="1">Cell membrane</location>
        <topology evidence="1">Multi-pass membrane protein</topology>
    </subcellularLocation>
</comment>
<feature type="transmembrane region" description="Helical" evidence="8">
    <location>
        <begin position="345"/>
        <end position="366"/>
    </location>
</feature>
<evidence type="ECO:0000256" key="6">
    <source>
        <dbReference type="ARBA" id="ARBA00022989"/>
    </source>
</evidence>
<dbReference type="PANTHER" id="PTHR30294">
    <property type="entry name" value="MEMBRANE COMPONENT OF ABC TRANSPORTER YHHJ-RELATED"/>
    <property type="match status" value="1"/>
</dbReference>
<dbReference type="Pfam" id="PF12698">
    <property type="entry name" value="ABC2_membrane_3"/>
    <property type="match status" value="1"/>
</dbReference>
<feature type="transmembrane region" description="Helical" evidence="8">
    <location>
        <begin position="289"/>
        <end position="307"/>
    </location>
</feature>
<proteinExistence type="inferred from homology"/>
<evidence type="ECO:0000256" key="4">
    <source>
        <dbReference type="ARBA" id="ARBA00022475"/>
    </source>
</evidence>
<keyword evidence="6 8" id="KW-1133">Transmembrane helix</keyword>
<reference evidence="10 11" key="1">
    <citation type="submission" date="2020-03" db="EMBL/GenBank/DDBJ databases">
        <title>Roseomonas selenitidurans sp. nov. isolated from soil.</title>
        <authorList>
            <person name="Liu H."/>
        </authorList>
    </citation>
    <scope>NUCLEOTIDE SEQUENCE [LARGE SCALE GENOMIC DNA]</scope>
    <source>
        <strain evidence="10 11">JCM 15073</strain>
    </source>
</reference>
<evidence type="ECO:0000256" key="7">
    <source>
        <dbReference type="ARBA" id="ARBA00023136"/>
    </source>
</evidence>
<dbReference type="InterPro" id="IPR013525">
    <property type="entry name" value="ABC2_TM"/>
</dbReference>
<keyword evidence="5 8" id="KW-0812">Transmembrane</keyword>
<dbReference type="PROSITE" id="PS51012">
    <property type="entry name" value="ABC_TM2"/>
    <property type="match status" value="1"/>
</dbReference>
<evidence type="ECO:0000256" key="2">
    <source>
        <dbReference type="ARBA" id="ARBA00007783"/>
    </source>
</evidence>
<evidence type="ECO:0000256" key="8">
    <source>
        <dbReference type="SAM" id="Phobius"/>
    </source>
</evidence>
<accession>A0ABX1F1S7</accession>
<dbReference type="InterPro" id="IPR051449">
    <property type="entry name" value="ABC-2_transporter_component"/>
</dbReference>
<sequence length="374" mass="40219">MRALSNILWLGVKELQSLRHDTFLLAFVIYSFTFAVYSQATGVQHDLRNAAIAIVDEDRSMLSGQIADAFLPPSFRRPDIIAPPDLAPGMDAARWTFVLDIPPDFERDVRAGRHPVLQLNVDATAMLQAGIGAGYIERIVANEVLTHAGGEAALRNTGEAVALQLRIAFNQAIDSARFSGAMAIVSNVTLLSVLLAGAALIREREHGTIDHLLAMPLTPLQIMVAKLWANGVVILTAVAVSLVVVLRWMVGAPLAGSLGLFLAGTALYLFFATSLGIFLGTVARSMPQLGLLFILTVLPMNMLSGADAPIESMPLPLQYAMQLVPSTHFVAFAQAILFRGAGLSIVWPSFLATAVVGAIFLVLGLWRFRRALEA</sequence>
<comment type="similarity">
    <text evidence="2">Belongs to the ABC-2 integral membrane protein family.</text>
</comment>
<evidence type="ECO:0000256" key="1">
    <source>
        <dbReference type="ARBA" id="ARBA00004651"/>
    </source>
</evidence>
<evidence type="ECO:0000313" key="10">
    <source>
        <dbReference type="EMBL" id="NKE46290.1"/>
    </source>
</evidence>
<dbReference type="Proteomes" id="UP000765160">
    <property type="component" value="Unassembled WGS sequence"/>
</dbReference>
<evidence type="ECO:0000313" key="11">
    <source>
        <dbReference type="Proteomes" id="UP000765160"/>
    </source>
</evidence>
<dbReference type="PANTHER" id="PTHR30294:SF47">
    <property type="entry name" value="INNER MEMBRANE TRANSPORT PERMEASE YHHJ"/>
    <property type="match status" value="1"/>
</dbReference>
<evidence type="ECO:0000259" key="9">
    <source>
        <dbReference type="PROSITE" id="PS51012"/>
    </source>
</evidence>
<dbReference type="InterPro" id="IPR047817">
    <property type="entry name" value="ABC2_TM_bact-type"/>
</dbReference>
<feature type="transmembrane region" description="Helical" evidence="8">
    <location>
        <begin position="258"/>
        <end position="283"/>
    </location>
</feature>
<organism evidence="10 11">
    <name type="scientific">Falsiroseomonas frigidaquae</name>
    <dbReference type="NCBI Taxonomy" id="487318"/>
    <lineage>
        <taxon>Bacteria</taxon>
        <taxon>Pseudomonadati</taxon>
        <taxon>Pseudomonadota</taxon>
        <taxon>Alphaproteobacteria</taxon>
        <taxon>Acetobacterales</taxon>
        <taxon>Roseomonadaceae</taxon>
        <taxon>Falsiroseomonas</taxon>
    </lineage>
</organism>
<keyword evidence="4" id="KW-1003">Cell membrane</keyword>
<protein>
    <submittedName>
        <fullName evidence="10">ABC transporter permease</fullName>
    </submittedName>
</protein>
<keyword evidence="11" id="KW-1185">Reference proteome</keyword>
<feature type="transmembrane region" description="Helical" evidence="8">
    <location>
        <begin position="221"/>
        <end position="246"/>
    </location>
</feature>
<evidence type="ECO:0000256" key="3">
    <source>
        <dbReference type="ARBA" id="ARBA00022448"/>
    </source>
</evidence>
<keyword evidence="3" id="KW-0813">Transport</keyword>
<gene>
    <name evidence="10" type="ORF">HB662_16000</name>
</gene>
<feature type="domain" description="ABC transmembrane type-2" evidence="9">
    <location>
        <begin position="129"/>
        <end position="371"/>
    </location>
</feature>
<name>A0ABX1F1S7_9PROT</name>